<dbReference type="HOGENOM" id="CLU_808983_0_0_1"/>
<keyword evidence="2" id="KW-1185">Reference proteome</keyword>
<evidence type="ECO:0000313" key="1">
    <source>
        <dbReference type="EMBL" id="EMC94050.1"/>
    </source>
</evidence>
<accession>M2N5M1</accession>
<dbReference type="InterPro" id="IPR036047">
    <property type="entry name" value="F-box-like_dom_sf"/>
</dbReference>
<organism evidence="1 2">
    <name type="scientific">Baudoinia panamericana (strain UAMH 10762)</name>
    <name type="common">Angels' share fungus</name>
    <name type="synonym">Baudoinia compniacensis (strain UAMH 10762)</name>
    <dbReference type="NCBI Taxonomy" id="717646"/>
    <lineage>
        <taxon>Eukaryota</taxon>
        <taxon>Fungi</taxon>
        <taxon>Dikarya</taxon>
        <taxon>Ascomycota</taxon>
        <taxon>Pezizomycotina</taxon>
        <taxon>Dothideomycetes</taxon>
        <taxon>Dothideomycetidae</taxon>
        <taxon>Mycosphaerellales</taxon>
        <taxon>Teratosphaeriaceae</taxon>
        <taxon>Baudoinia</taxon>
    </lineage>
</organism>
<evidence type="ECO:0008006" key="3">
    <source>
        <dbReference type="Google" id="ProtNLM"/>
    </source>
</evidence>
<reference evidence="1 2" key="1">
    <citation type="journal article" date="2012" name="PLoS Pathog.">
        <title>Diverse lifestyles and strategies of plant pathogenesis encoded in the genomes of eighteen Dothideomycetes fungi.</title>
        <authorList>
            <person name="Ohm R.A."/>
            <person name="Feau N."/>
            <person name="Henrissat B."/>
            <person name="Schoch C.L."/>
            <person name="Horwitz B.A."/>
            <person name="Barry K.W."/>
            <person name="Condon B.J."/>
            <person name="Copeland A.C."/>
            <person name="Dhillon B."/>
            <person name="Glaser F."/>
            <person name="Hesse C.N."/>
            <person name="Kosti I."/>
            <person name="LaButti K."/>
            <person name="Lindquist E.A."/>
            <person name="Lucas S."/>
            <person name="Salamov A.A."/>
            <person name="Bradshaw R.E."/>
            <person name="Ciuffetti L."/>
            <person name="Hamelin R.C."/>
            <person name="Kema G.H.J."/>
            <person name="Lawrence C."/>
            <person name="Scott J.A."/>
            <person name="Spatafora J.W."/>
            <person name="Turgeon B.G."/>
            <person name="de Wit P.J.G.M."/>
            <person name="Zhong S."/>
            <person name="Goodwin S.B."/>
            <person name="Grigoriev I.V."/>
        </authorList>
    </citation>
    <scope>NUCLEOTIDE SEQUENCE [LARGE SCALE GENOMIC DNA]</scope>
    <source>
        <strain evidence="1 2">UAMH 10762</strain>
    </source>
</reference>
<dbReference type="SUPFAM" id="SSF81383">
    <property type="entry name" value="F-box domain"/>
    <property type="match status" value="1"/>
</dbReference>
<dbReference type="AlphaFoldDB" id="M2N5M1"/>
<dbReference type="eggNOG" id="ENOG502RFQ1">
    <property type="taxonomic scope" value="Eukaryota"/>
</dbReference>
<proteinExistence type="predicted"/>
<name>M2N5M1_BAUPA</name>
<dbReference type="Proteomes" id="UP000011761">
    <property type="component" value="Unassembled WGS sequence"/>
</dbReference>
<dbReference type="CDD" id="cd09917">
    <property type="entry name" value="F-box_SF"/>
    <property type="match status" value="1"/>
</dbReference>
<sequence length="320" mass="35977">MAHQPKQADSLPAEIWLEIIPHVEYTPSALANLRLTCKRLHKIIERHETGLVADIKRAQLPQTSTCLFPGLRIDSYRALSVAHTRLATLDEIHKHWLKVTCHSCELEWLKGRWERIHRAGLLLLYHLQDLEPARTHHADGMCDHNMFKDGTYCAKISLLQRLPATSLACLLFKLIASIKILRVYGPEPVHGRYAAEDSGLRSDIELAFEELLLQEGPTMFVALLTDGHQKGDWALRLLNAEVANMFHRQSPLPSGLPKPSTLISALRQALAIQAGCAVNEVVSKMWEILSSTAFDDVHDAKLVSIVEGKELEKGMKRMGF</sequence>
<dbReference type="GeneID" id="19109836"/>
<dbReference type="OMA" id="RWETIHK"/>
<dbReference type="KEGG" id="bcom:BAUCODRAFT_219548"/>
<dbReference type="RefSeq" id="XP_007679006.1">
    <property type="nucleotide sequence ID" value="XM_007680816.1"/>
</dbReference>
<protein>
    <recommendedName>
        <fullName evidence="3">F-box domain-containing protein</fullName>
    </recommendedName>
</protein>
<dbReference type="EMBL" id="KB445559">
    <property type="protein sequence ID" value="EMC94050.1"/>
    <property type="molecule type" value="Genomic_DNA"/>
</dbReference>
<dbReference type="OrthoDB" id="5372859at2759"/>
<evidence type="ECO:0000313" key="2">
    <source>
        <dbReference type="Proteomes" id="UP000011761"/>
    </source>
</evidence>
<gene>
    <name evidence="1" type="ORF">BAUCODRAFT_219548</name>
</gene>